<dbReference type="Proteomes" id="UP000000689">
    <property type="component" value="Chromosome 9"/>
</dbReference>
<feature type="region of interest" description="Disordered" evidence="6">
    <location>
        <begin position="203"/>
        <end position="231"/>
    </location>
</feature>
<feature type="compositionally biased region" description="Basic and acidic residues" evidence="6">
    <location>
        <begin position="203"/>
        <end position="227"/>
    </location>
</feature>
<sequence>MSLTKEQTASLIISYLSYLTNNNVLDEDKKESLRVAITCIGESFSLDGDILPTSLKERTLKTILQENLNTLEATQKIHNEEAEALKKEGNEAMIEGQYEEAIKKYTEAIQFSKNVAYYSNRSLAYSKLGRYEDAVNDATLAINIDPSFSKAYSRLGYAKCCQDKLEDGMTAYKRAIDLEGTNASKTLYDDYEDARFKYEQLKKNDDSEERKSIKEVTSEECPEKNNNQDEGFTAVNHYAQNNDNKSKEETKEENRSQAADLSNIARLLGSGVGGLMNNPQLKQMVFQAINDNPDASRQVKDVLNNPLLRTTLSELMNTKMGGKTPQEMLQSGTVNNLIQSFLAGTQQGKK</sequence>
<dbReference type="OMA" id="ANFCISI"/>
<dbReference type="GO" id="GO:0016020">
    <property type="term" value="C:membrane"/>
    <property type="evidence" value="ECO:0007669"/>
    <property type="project" value="TreeGrafter"/>
</dbReference>
<dbReference type="Gene3D" id="1.20.5.420">
    <property type="entry name" value="Immunoglobulin FC, subunit C"/>
    <property type="match status" value="1"/>
</dbReference>
<evidence type="ECO:0000313" key="9">
    <source>
        <dbReference type="Proteomes" id="UP000000689"/>
    </source>
</evidence>
<reference evidence="8 9" key="1">
    <citation type="journal article" date="2011" name="Proc. Natl. Acad. Sci. U.S.A.">
        <title>Evolutionary erosion of yeast sex chromosomes by mating-type switching accidents.</title>
        <authorList>
            <person name="Gordon J.L."/>
            <person name="Armisen D."/>
            <person name="Proux-Wera E."/>
            <person name="Oheigeartaigh S.S."/>
            <person name="Byrne K.P."/>
            <person name="Wolfe K.H."/>
        </authorList>
    </citation>
    <scope>NUCLEOTIDE SEQUENCE [LARGE SCALE GENOMIC DNA]</scope>
    <source>
        <strain evidence="9">ATCC 10597 / BCRC 20456 / CBS 421 / NBRC 0211 / NRRL Y-12639</strain>
    </source>
</reference>
<dbReference type="Pfam" id="PF16546">
    <property type="entry name" value="SGTA_dimer"/>
    <property type="match status" value="1"/>
</dbReference>
<proteinExistence type="inferred from homology"/>
<keyword evidence="5" id="KW-0175">Coiled coil</keyword>
<evidence type="ECO:0000256" key="2">
    <source>
        <dbReference type="ARBA" id="ARBA00022737"/>
    </source>
</evidence>
<feature type="coiled-coil region" evidence="5">
    <location>
        <begin position="61"/>
        <end position="88"/>
    </location>
</feature>
<dbReference type="PANTHER" id="PTHR45831:SF2">
    <property type="entry name" value="LD24721P"/>
    <property type="match status" value="1"/>
</dbReference>
<dbReference type="KEGG" id="ndi:NDAI_0I02240"/>
<dbReference type="OrthoDB" id="2335338at2759"/>
<keyword evidence="2" id="KW-0677">Repeat</keyword>
<dbReference type="AlphaFoldDB" id="G0WG82"/>
<dbReference type="GeneID" id="11493804"/>
<keyword evidence="3 4" id="KW-0802">TPR repeat</keyword>
<evidence type="ECO:0000256" key="1">
    <source>
        <dbReference type="ARBA" id="ARBA00008175"/>
    </source>
</evidence>
<dbReference type="InterPro" id="IPR032374">
    <property type="entry name" value="SGTA_dimer"/>
</dbReference>
<dbReference type="GO" id="GO:0006620">
    <property type="term" value="P:post-translational protein targeting to endoplasmic reticulum membrane"/>
    <property type="evidence" value="ECO:0007669"/>
    <property type="project" value="TreeGrafter"/>
</dbReference>
<dbReference type="InterPro" id="IPR019734">
    <property type="entry name" value="TPR_rpt"/>
</dbReference>
<evidence type="ECO:0000256" key="5">
    <source>
        <dbReference type="SAM" id="Coils"/>
    </source>
</evidence>
<evidence type="ECO:0000313" key="8">
    <source>
        <dbReference type="EMBL" id="CCD26793.1"/>
    </source>
</evidence>
<comment type="similarity">
    <text evidence="1">Belongs to the SGT family.</text>
</comment>
<accession>G0WG82</accession>
<evidence type="ECO:0000256" key="6">
    <source>
        <dbReference type="SAM" id="MobiDB-lite"/>
    </source>
</evidence>
<feature type="repeat" description="TPR" evidence="4">
    <location>
        <begin position="82"/>
        <end position="115"/>
    </location>
</feature>
<feature type="repeat" description="TPR" evidence="4">
    <location>
        <begin position="149"/>
        <end position="182"/>
    </location>
</feature>
<evidence type="ECO:0000256" key="4">
    <source>
        <dbReference type="PROSITE-ProRule" id="PRU00339"/>
    </source>
</evidence>
<dbReference type="SUPFAM" id="SSF48452">
    <property type="entry name" value="TPR-like"/>
    <property type="match status" value="1"/>
</dbReference>
<dbReference type="HOGENOM" id="CLU_044224_1_0_1"/>
<dbReference type="PROSITE" id="PS50005">
    <property type="entry name" value="TPR"/>
    <property type="match status" value="2"/>
</dbReference>
<dbReference type="InterPro" id="IPR047150">
    <property type="entry name" value="SGT"/>
</dbReference>
<dbReference type="STRING" id="1071378.G0WG82"/>
<dbReference type="eggNOG" id="KOG0553">
    <property type="taxonomic scope" value="Eukaryota"/>
</dbReference>
<dbReference type="InterPro" id="IPR011990">
    <property type="entry name" value="TPR-like_helical_dom_sf"/>
</dbReference>
<feature type="domain" description="SGTA homodimerisation" evidence="7">
    <location>
        <begin position="5"/>
        <end position="65"/>
    </location>
</feature>
<dbReference type="EMBL" id="HE580275">
    <property type="protein sequence ID" value="CCD26793.1"/>
    <property type="molecule type" value="Genomic_DNA"/>
</dbReference>
<dbReference type="PANTHER" id="PTHR45831">
    <property type="entry name" value="LD24721P"/>
    <property type="match status" value="1"/>
</dbReference>
<dbReference type="GO" id="GO:0060090">
    <property type="term" value="F:molecular adaptor activity"/>
    <property type="evidence" value="ECO:0007669"/>
    <property type="project" value="TreeGrafter"/>
</dbReference>
<protein>
    <recommendedName>
        <fullName evidence="7">SGTA homodimerisation domain-containing protein</fullName>
    </recommendedName>
</protein>
<evidence type="ECO:0000259" key="7">
    <source>
        <dbReference type="Pfam" id="PF16546"/>
    </source>
</evidence>
<keyword evidence="9" id="KW-1185">Reference proteome</keyword>
<dbReference type="RefSeq" id="XP_003672036.1">
    <property type="nucleotide sequence ID" value="XM_003671988.1"/>
</dbReference>
<organism evidence="8 9">
    <name type="scientific">Naumovozyma dairenensis (strain ATCC 10597 / BCRC 20456 / CBS 421 / NBRC 0211 / NRRL Y-12639)</name>
    <name type="common">Saccharomyces dairenensis</name>
    <dbReference type="NCBI Taxonomy" id="1071378"/>
    <lineage>
        <taxon>Eukaryota</taxon>
        <taxon>Fungi</taxon>
        <taxon>Dikarya</taxon>
        <taxon>Ascomycota</taxon>
        <taxon>Saccharomycotina</taxon>
        <taxon>Saccharomycetes</taxon>
        <taxon>Saccharomycetales</taxon>
        <taxon>Saccharomycetaceae</taxon>
        <taxon>Naumovozyma</taxon>
    </lineage>
</organism>
<dbReference type="GO" id="GO:0072380">
    <property type="term" value="C:TRC complex"/>
    <property type="evidence" value="ECO:0007669"/>
    <property type="project" value="TreeGrafter"/>
</dbReference>
<name>G0WG82_NAUDC</name>
<dbReference type="Gene3D" id="1.25.40.10">
    <property type="entry name" value="Tetratricopeptide repeat domain"/>
    <property type="match status" value="1"/>
</dbReference>
<evidence type="ECO:0000256" key="3">
    <source>
        <dbReference type="ARBA" id="ARBA00022803"/>
    </source>
</evidence>
<gene>
    <name evidence="8" type="primary">NDAI0I02240</name>
    <name evidence="8" type="ordered locus">NDAI_0I02240</name>
</gene>
<dbReference type="SMART" id="SM00028">
    <property type="entry name" value="TPR"/>
    <property type="match status" value="3"/>
</dbReference>